<comment type="caution">
    <text evidence="2">The sequence shown here is derived from an EMBL/GenBank/DDBJ whole genome shotgun (WGS) entry which is preliminary data.</text>
</comment>
<keyword evidence="3" id="KW-1185">Reference proteome</keyword>
<reference evidence="2 3" key="1">
    <citation type="submission" date="2020-05" db="EMBL/GenBank/DDBJ databases">
        <title>Bremerella alba sp. nov., a novel planctomycete isolated from the surface of the macroalga Fucus spiralis.</title>
        <authorList>
            <person name="Godinho O."/>
            <person name="Botelho R."/>
            <person name="Albuquerque L."/>
            <person name="Wiegand S."/>
            <person name="Da Costa M.S."/>
            <person name="Lobo-Da-Cunha A."/>
            <person name="Jogler C."/>
            <person name="Lage O.M."/>
        </authorList>
    </citation>
    <scope>NUCLEOTIDE SEQUENCE [LARGE SCALE GENOMIC DNA]</scope>
    <source>
        <strain evidence="2 3">FF15</strain>
    </source>
</reference>
<organism evidence="2 3">
    <name type="scientific">Bremerella alba</name>
    <dbReference type="NCBI Taxonomy" id="980252"/>
    <lineage>
        <taxon>Bacteria</taxon>
        <taxon>Pseudomonadati</taxon>
        <taxon>Planctomycetota</taxon>
        <taxon>Planctomycetia</taxon>
        <taxon>Pirellulales</taxon>
        <taxon>Pirellulaceae</taxon>
        <taxon>Bremerella</taxon>
    </lineage>
</organism>
<protein>
    <recommendedName>
        <fullName evidence="4">Carboxypeptidase regulatory-like domain-containing protein</fullName>
    </recommendedName>
</protein>
<evidence type="ECO:0008006" key="4">
    <source>
        <dbReference type="Google" id="ProtNLM"/>
    </source>
</evidence>
<dbReference type="EMBL" id="JABRWO010000001">
    <property type="protein sequence ID" value="MBA2113117.1"/>
    <property type="molecule type" value="Genomic_DNA"/>
</dbReference>
<dbReference type="Proteomes" id="UP000551616">
    <property type="component" value="Unassembled WGS sequence"/>
</dbReference>
<evidence type="ECO:0000256" key="1">
    <source>
        <dbReference type="SAM" id="MobiDB-lite"/>
    </source>
</evidence>
<dbReference type="PROSITE" id="PS51257">
    <property type="entry name" value="PROKAR_LIPOPROTEIN"/>
    <property type="match status" value="1"/>
</dbReference>
<accession>A0A7V9A5F3</accession>
<evidence type="ECO:0000313" key="3">
    <source>
        <dbReference type="Proteomes" id="UP000551616"/>
    </source>
</evidence>
<dbReference type="RefSeq" id="WP_207394632.1">
    <property type="nucleotide sequence ID" value="NZ_JABRWO010000001.1"/>
</dbReference>
<feature type="compositionally biased region" description="Polar residues" evidence="1">
    <location>
        <begin position="118"/>
        <end position="142"/>
    </location>
</feature>
<proteinExistence type="predicted"/>
<dbReference type="AlphaFoldDB" id="A0A7V9A5F3"/>
<sequence length="142" mass="14770">MKFPFVLSGRFAATAMVAITLIGLVGCGSGSDVVPVSGTVTLDGDPLADALVSFYPQEEGKRFSTGTTDASGHYELVYTNDQNGAAIGKHIVKITTATVQGEGGPARPPKEKLPAKYNDQSELTVDVTSSSAGNTNFDLQSK</sequence>
<evidence type="ECO:0000313" key="2">
    <source>
        <dbReference type="EMBL" id="MBA2113117.1"/>
    </source>
</evidence>
<feature type="region of interest" description="Disordered" evidence="1">
    <location>
        <begin position="99"/>
        <end position="142"/>
    </location>
</feature>
<gene>
    <name evidence="2" type="ORF">HOV93_02650</name>
</gene>
<dbReference type="SUPFAM" id="SSF49373">
    <property type="entry name" value="Invasin/intimin cell-adhesion fragments"/>
    <property type="match status" value="1"/>
</dbReference>
<name>A0A7V9A5F3_9BACT</name>
<dbReference type="InterPro" id="IPR008964">
    <property type="entry name" value="Invasin/intimin_cell_adhesion"/>
</dbReference>